<feature type="compositionally biased region" description="Basic and acidic residues" evidence="1">
    <location>
        <begin position="84"/>
        <end position="93"/>
    </location>
</feature>
<accession>A0A182JTM9</accession>
<feature type="region of interest" description="Disordered" evidence="1">
    <location>
        <begin position="278"/>
        <end position="301"/>
    </location>
</feature>
<feature type="region of interest" description="Disordered" evidence="1">
    <location>
        <begin position="157"/>
        <end position="197"/>
    </location>
</feature>
<feature type="compositionally biased region" description="Polar residues" evidence="1">
    <location>
        <begin position="8"/>
        <end position="29"/>
    </location>
</feature>
<feature type="compositionally biased region" description="Acidic residues" evidence="1">
    <location>
        <begin position="172"/>
        <end position="183"/>
    </location>
</feature>
<reference evidence="2" key="2">
    <citation type="submission" date="2020-05" db="UniProtKB">
        <authorList>
            <consortium name="EnsemblMetazoa"/>
        </authorList>
    </citation>
    <scope>IDENTIFICATION</scope>
    <source>
        <strain evidence="2">ACHKN1017</strain>
    </source>
</reference>
<feature type="region of interest" description="Disordered" evidence="1">
    <location>
        <begin position="79"/>
        <end position="102"/>
    </location>
</feature>
<protein>
    <submittedName>
        <fullName evidence="2">Uncharacterized protein</fullName>
    </submittedName>
</protein>
<evidence type="ECO:0000313" key="3">
    <source>
        <dbReference type="Proteomes" id="UP000075881"/>
    </source>
</evidence>
<feature type="region of interest" description="Disordered" evidence="1">
    <location>
        <begin position="1"/>
        <end position="63"/>
    </location>
</feature>
<feature type="compositionally biased region" description="Basic residues" evidence="1">
    <location>
        <begin position="451"/>
        <end position="476"/>
    </location>
</feature>
<dbReference type="EnsemblMetazoa" id="ACHR001861-RA">
    <property type="protein sequence ID" value="ACHR001861-PA"/>
    <property type="gene ID" value="ACHR001861"/>
</dbReference>
<feature type="region of interest" description="Disordered" evidence="1">
    <location>
        <begin position="438"/>
        <end position="593"/>
    </location>
</feature>
<feature type="compositionally biased region" description="Low complexity" evidence="1">
    <location>
        <begin position="563"/>
        <end position="575"/>
    </location>
</feature>
<name>A0A182JTM9_9DIPT</name>
<dbReference type="Proteomes" id="UP000075881">
    <property type="component" value="Unassembled WGS sequence"/>
</dbReference>
<reference evidence="3" key="1">
    <citation type="submission" date="2013-03" db="EMBL/GenBank/DDBJ databases">
        <title>The Genome Sequence of Anopheles christyi ACHKN1017.</title>
        <authorList>
            <consortium name="The Broad Institute Genomics Platform"/>
            <person name="Neafsey D.E."/>
            <person name="Besansky N."/>
            <person name="Walker B."/>
            <person name="Young S.K."/>
            <person name="Zeng Q."/>
            <person name="Gargeya S."/>
            <person name="Fitzgerald M."/>
            <person name="Haas B."/>
            <person name="Abouelleil A."/>
            <person name="Allen A.W."/>
            <person name="Alvarado L."/>
            <person name="Arachchi H.M."/>
            <person name="Berlin A.M."/>
            <person name="Chapman S.B."/>
            <person name="Gainer-Dewar J."/>
            <person name="Goldberg J."/>
            <person name="Griggs A."/>
            <person name="Gujja S."/>
            <person name="Hansen M."/>
            <person name="Howarth C."/>
            <person name="Imamovic A."/>
            <person name="Ireland A."/>
            <person name="Larimer J."/>
            <person name="McCowan C."/>
            <person name="Murphy C."/>
            <person name="Pearson M."/>
            <person name="Poon T.W."/>
            <person name="Priest M."/>
            <person name="Roberts A."/>
            <person name="Saif S."/>
            <person name="Shea T."/>
            <person name="Sisk P."/>
            <person name="Sykes S."/>
            <person name="Wortman J."/>
            <person name="Nusbaum C."/>
            <person name="Birren B."/>
        </authorList>
    </citation>
    <scope>NUCLEOTIDE SEQUENCE [LARGE SCALE GENOMIC DNA]</scope>
    <source>
        <strain evidence="3">ACHKN1017</strain>
    </source>
</reference>
<dbReference type="VEuPathDB" id="VectorBase:ACHR001861"/>
<feature type="compositionally biased region" description="Basic and acidic residues" evidence="1">
    <location>
        <begin position="184"/>
        <end position="197"/>
    </location>
</feature>
<dbReference type="AlphaFoldDB" id="A0A182JTM9"/>
<organism evidence="2 3">
    <name type="scientific">Anopheles christyi</name>
    <dbReference type="NCBI Taxonomy" id="43041"/>
    <lineage>
        <taxon>Eukaryota</taxon>
        <taxon>Metazoa</taxon>
        <taxon>Ecdysozoa</taxon>
        <taxon>Arthropoda</taxon>
        <taxon>Hexapoda</taxon>
        <taxon>Insecta</taxon>
        <taxon>Pterygota</taxon>
        <taxon>Neoptera</taxon>
        <taxon>Endopterygota</taxon>
        <taxon>Diptera</taxon>
        <taxon>Nematocera</taxon>
        <taxon>Culicoidea</taxon>
        <taxon>Culicidae</taxon>
        <taxon>Anophelinae</taxon>
        <taxon>Anopheles</taxon>
    </lineage>
</organism>
<evidence type="ECO:0000313" key="2">
    <source>
        <dbReference type="EnsemblMetazoa" id="ACHR001861-PA"/>
    </source>
</evidence>
<feature type="compositionally biased region" description="Basic and acidic residues" evidence="1">
    <location>
        <begin position="524"/>
        <end position="535"/>
    </location>
</feature>
<evidence type="ECO:0000256" key="1">
    <source>
        <dbReference type="SAM" id="MobiDB-lite"/>
    </source>
</evidence>
<feature type="compositionally biased region" description="Polar residues" evidence="1">
    <location>
        <begin position="39"/>
        <end position="56"/>
    </location>
</feature>
<keyword evidence="3" id="KW-1185">Reference proteome</keyword>
<sequence>MITKQRLSDNNSLADLSTPISGCESNSGETSHEVMHSGDQCSIDQQSNDCMTQRRGSSQKKRLPGLLLSEDSCNAVDNMLGIDENPKSKRNDSDSNLDLSFNGKIKPIVKESPHAIERPAAEVVDGVPEVVGIRKGDDSRTREEKLNESFELLTKENNSLSHYNNEKSPDLFADDDNDEEEQDAGERNGDGGERENEDYLHRSYARSSGASLKELDNVDESSVERTDRILLKRMQMSLSGIPPPPALTYSDIDVGTMLTIYRNNVEAWLVTHGSRSGITSAASTSDKTGESGEPGVLGDTRQHPCLIKPTHTKDELATLKWPELTKHRAHGLHYNRSGITETFELLGLKYIERYISAETSCSFNMTILQSSAKKRNQRLKMLNQSPGRRLSHLARRRATFSSESLLNNSGSKGGSIVSAGKGAIDAGMLRRLNPHRVCNNRQVLLDPKKSDNRRKNKIKTPKRRTPGGKKSPRRRTPGSSAKKLSLLRANAGGKSCSQIHVPATRESSKRALFLSPQNGGSSSRNERGSNSKQTERSIFSEARMLKSKRSLFSPMHETKDESASVSAASSSNTVSNKRRRSSFMDSEETDRLGERTEKIRRTEAAGLTEEDLPPRSLKFARSRSFCVGVQSMTLPSTATADCMPIIGGKSLIRASSDICSQDGSRPVAVLTENHKKKLLWAVSQALQSKQITTKHEMFKRHASILARVVKKLFLEFNDQTTSSTSEKLLKLANKHVYEVIQGKTELDIYFREKTRLMNARNMQKLQGYIAPEEYELRKLKRTVSTTSFDGSSPFDCSLSASQSFLSQSSILSQGSSFGGGLSQLSQPNSFIRGGVVGGHIKPAASTGSVNTVGLLGTSISGSLSTTALRENVDSELRQRSNKKQLLFSGKDQKNVSPFRMEKNLNLLGGSVNGNKLLVGGGAVNSNIMKAKRQISFE</sequence>
<proteinExistence type="predicted"/>